<feature type="compositionally biased region" description="Low complexity" evidence="1">
    <location>
        <begin position="305"/>
        <end position="315"/>
    </location>
</feature>
<dbReference type="EMBL" id="RVVJ01000011">
    <property type="protein sequence ID" value="MML53801.1"/>
    <property type="molecule type" value="Genomic_DNA"/>
</dbReference>
<dbReference type="Proteomes" id="UP000885348">
    <property type="component" value="Unassembled WGS sequence"/>
</dbReference>
<feature type="region of interest" description="Disordered" evidence="1">
    <location>
        <begin position="1"/>
        <end position="29"/>
    </location>
</feature>
<reference evidence="2" key="1">
    <citation type="submission" date="2018-09" db="EMBL/GenBank/DDBJ databases">
        <authorList>
            <person name="Ashton P.M."/>
            <person name="Dallman T."/>
            <person name="Nair S."/>
            <person name="De Pinna E."/>
            <person name="Peters T."/>
            <person name="Grant K."/>
        </authorList>
    </citation>
    <scope>NUCLEOTIDE SEQUENCE [LARGE SCALE GENOMIC DNA]</scope>
    <source>
        <strain evidence="2">598938</strain>
    </source>
</reference>
<dbReference type="NCBIfam" id="TIGR03761">
    <property type="entry name" value="ICE_PFL4669"/>
    <property type="match status" value="1"/>
</dbReference>
<evidence type="ECO:0000256" key="1">
    <source>
        <dbReference type="SAM" id="MobiDB-lite"/>
    </source>
</evidence>
<gene>
    <name evidence="2" type="ORF">D7N80_10845</name>
</gene>
<dbReference type="AlphaFoldDB" id="A0A403QGE3"/>
<feature type="compositionally biased region" description="Polar residues" evidence="1">
    <location>
        <begin position="1"/>
        <end position="15"/>
    </location>
</feature>
<accession>A0A403QGE3</accession>
<feature type="compositionally biased region" description="Acidic residues" evidence="1">
    <location>
        <begin position="329"/>
        <end position="339"/>
    </location>
</feature>
<evidence type="ECO:0000313" key="2">
    <source>
        <dbReference type="EMBL" id="MML53801.1"/>
    </source>
</evidence>
<name>A0A403QGE3_SALET</name>
<dbReference type="Pfam" id="PF08900">
    <property type="entry name" value="AcaB"/>
    <property type="match status" value="1"/>
</dbReference>
<proteinExistence type="predicted"/>
<feature type="compositionally biased region" description="Basic and acidic residues" evidence="1">
    <location>
        <begin position="19"/>
        <end position="28"/>
    </location>
</feature>
<protein>
    <submittedName>
        <fullName evidence="2">TIGR03761 family integrating conjugative element protein</fullName>
    </submittedName>
</protein>
<organism evidence="2">
    <name type="scientific">Salmonella enterica I</name>
    <dbReference type="NCBI Taxonomy" id="59201"/>
    <lineage>
        <taxon>Bacteria</taxon>
        <taxon>Pseudomonadati</taxon>
        <taxon>Pseudomonadota</taxon>
        <taxon>Gammaproteobacteria</taxon>
        <taxon>Enterobacterales</taxon>
        <taxon>Enterobacteriaceae</taxon>
        <taxon>Salmonella</taxon>
    </lineage>
</organism>
<sequence length="354" mass="39277">MNENENAGKNVSPVASETGPERDNENNRLHSGALRSSLTIELHTRHAIQLWQGREGHEKRKGEKGGRKKGRKWRIIGMPFFLHLVTVMSDATRRDDPFADERMLKLETLFTEGDTLVGSMIRELDTVLHDLPRRISLSSVSSVSPVNIGVFSSTPVGYRCVWLLVGFDQLAMLASQAWHYGLISHTQREKYLNGASAAVRRVFGIALGYKRTGVTRMDVLKNTPLAQEAERVMGPVSEDVLWGRKRSSWSPPLGRTRTEAMSRSSGDEKTTEEPVITAGAGDIPVQNATEQVPGSDDSSEFREVQSQTQTQTQTEESPEPDDGRRELTDEVDIDTDIDIDGLSVLLPPSADEPE</sequence>
<feature type="compositionally biased region" description="Basic and acidic residues" evidence="1">
    <location>
        <begin position="256"/>
        <end position="272"/>
    </location>
</feature>
<dbReference type="InterPro" id="IPR014996">
    <property type="entry name" value="AcaB"/>
</dbReference>
<comment type="caution">
    <text evidence="2">The sequence shown here is derived from an EMBL/GenBank/DDBJ whole genome shotgun (WGS) entry which is preliminary data.</text>
</comment>
<feature type="region of interest" description="Disordered" evidence="1">
    <location>
        <begin position="245"/>
        <end position="354"/>
    </location>
</feature>